<evidence type="ECO:0000313" key="3">
    <source>
        <dbReference type="Proteomes" id="UP000199029"/>
    </source>
</evidence>
<sequence length="188" mass="21015">MLRFLFLLLFALPAVAQKYNAELATPPTGFTWQALPEIKGAMLLPEGWYFKPEGQKDANAYFLTLEEIVEGGEFQTGITINVNRKLKAKTGLAAPNYAKAFSARGGIGPNLELLEKQATVDGPFHKYMVRYRAALPDADPKIIYQLAIGNAKTDTLYTVVFESPEKDWTEAWKLGEVMLKELVLDSRQ</sequence>
<dbReference type="Proteomes" id="UP000199029">
    <property type="component" value="Unassembled WGS sequence"/>
</dbReference>
<feature type="chain" id="PRO_5011595915" description="PsbP C-terminal domain-containing protein" evidence="1">
    <location>
        <begin position="17"/>
        <end position="188"/>
    </location>
</feature>
<accession>A0A1I5YBD1</accession>
<dbReference type="RefSeq" id="WP_092672741.1">
    <property type="nucleotide sequence ID" value="NZ_FOXS01000002.1"/>
</dbReference>
<dbReference type="OrthoDB" id="881411at2"/>
<proteinExistence type="predicted"/>
<keyword evidence="1" id="KW-0732">Signal</keyword>
<protein>
    <recommendedName>
        <fullName evidence="4">PsbP C-terminal domain-containing protein</fullName>
    </recommendedName>
</protein>
<dbReference type="AlphaFoldDB" id="A0A1I5YBD1"/>
<name>A0A1I5YBD1_HYMAR</name>
<keyword evidence="3" id="KW-1185">Reference proteome</keyword>
<organism evidence="2 3">
    <name type="scientific">Hymenobacter arizonensis</name>
    <name type="common">Siccationidurans arizonensis</name>
    <dbReference type="NCBI Taxonomy" id="1227077"/>
    <lineage>
        <taxon>Bacteria</taxon>
        <taxon>Pseudomonadati</taxon>
        <taxon>Bacteroidota</taxon>
        <taxon>Cytophagia</taxon>
        <taxon>Cytophagales</taxon>
        <taxon>Hymenobacteraceae</taxon>
        <taxon>Hymenobacter</taxon>
    </lineage>
</organism>
<evidence type="ECO:0000256" key="1">
    <source>
        <dbReference type="SAM" id="SignalP"/>
    </source>
</evidence>
<dbReference type="STRING" id="1227077.SAMN04515668_2341"/>
<dbReference type="EMBL" id="FOXS01000002">
    <property type="protein sequence ID" value="SFQ41489.1"/>
    <property type="molecule type" value="Genomic_DNA"/>
</dbReference>
<evidence type="ECO:0008006" key="4">
    <source>
        <dbReference type="Google" id="ProtNLM"/>
    </source>
</evidence>
<reference evidence="3" key="1">
    <citation type="submission" date="2016-10" db="EMBL/GenBank/DDBJ databases">
        <authorList>
            <person name="Varghese N."/>
            <person name="Submissions S."/>
        </authorList>
    </citation>
    <scope>NUCLEOTIDE SEQUENCE [LARGE SCALE GENOMIC DNA]</scope>
    <source>
        <strain evidence="3">OR362-8,ATCC BAA-1266,JCM 13504</strain>
    </source>
</reference>
<gene>
    <name evidence="2" type="ORF">SAMN04515668_2341</name>
</gene>
<feature type="signal peptide" evidence="1">
    <location>
        <begin position="1"/>
        <end position="16"/>
    </location>
</feature>
<evidence type="ECO:0000313" key="2">
    <source>
        <dbReference type="EMBL" id="SFQ41489.1"/>
    </source>
</evidence>